<evidence type="ECO:0000313" key="1">
    <source>
        <dbReference type="EMBL" id="HAT4299943.1"/>
    </source>
</evidence>
<reference evidence="1" key="1">
    <citation type="journal article" date="2018" name="Genome Biol.">
        <title>SKESA: strategic k-mer extension for scrupulous assemblies.</title>
        <authorList>
            <person name="Souvorov A."/>
            <person name="Agarwala R."/>
            <person name="Lipman D.J."/>
        </authorList>
    </citation>
    <scope>NUCLEOTIDE SEQUENCE</scope>
    <source>
        <strain evidence="1">C25</strain>
    </source>
</reference>
<reference evidence="2 3" key="2">
    <citation type="submission" date="2018-06" db="EMBL/GenBank/DDBJ databases">
        <authorList>
            <consortium name="Pathogen Informatics"/>
            <person name="Doyle S."/>
        </authorList>
    </citation>
    <scope>NUCLEOTIDE SEQUENCE [LARGE SCALE GENOMIC DNA]</scope>
    <source>
        <strain evidence="2 3">NCTC8081</strain>
    </source>
</reference>
<proteinExistence type="predicted"/>
<evidence type="ECO:0000313" key="3">
    <source>
        <dbReference type="Proteomes" id="UP000250234"/>
    </source>
</evidence>
<name>A0A1U9V7A7_CLOPF</name>
<dbReference type="AlphaFoldDB" id="A0A1U9V7A7"/>
<dbReference type="EMBL" id="UAWO01000002">
    <property type="protein sequence ID" value="SQC06690.1"/>
    <property type="molecule type" value="Genomic_DNA"/>
</dbReference>
<evidence type="ECO:0000313" key="2">
    <source>
        <dbReference type="EMBL" id="SQC06690.1"/>
    </source>
</evidence>
<dbReference type="RefSeq" id="WP_057230555.1">
    <property type="nucleotide sequence ID" value="NZ_CABPRN010000001.1"/>
</dbReference>
<protein>
    <submittedName>
        <fullName evidence="1">Phage gp6-like head-tail connector protein</fullName>
    </submittedName>
</protein>
<dbReference type="NCBIfam" id="TIGR01560">
    <property type="entry name" value="put_DNA_pack"/>
    <property type="match status" value="1"/>
</dbReference>
<dbReference type="InterPro" id="IPR006450">
    <property type="entry name" value="Phage_HK97_gp6-like"/>
</dbReference>
<gene>
    <name evidence="1" type="ORF">I9063_003369</name>
    <name evidence="2" type="ORF">NCTC8081_00803</name>
</gene>
<dbReference type="Proteomes" id="UP000250234">
    <property type="component" value="Unassembled WGS sequence"/>
</dbReference>
<dbReference type="Gene3D" id="1.10.3230.30">
    <property type="entry name" value="Phage gp6-like head-tail connector protein"/>
    <property type="match status" value="1"/>
</dbReference>
<dbReference type="CDD" id="cd08054">
    <property type="entry name" value="gp6"/>
    <property type="match status" value="1"/>
</dbReference>
<reference evidence="1" key="3">
    <citation type="submission" date="2020-07" db="EMBL/GenBank/DDBJ databases">
        <authorList>
            <consortium name="NCBI Pathogen Detection Project"/>
        </authorList>
    </citation>
    <scope>NUCLEOTIDE SEQUENCE</scope>
    <source>
        <strain evidence="1">C25</strain>
    </source>
</reference>
<sequence>MNDEELLKEVREYLRANEEDNQEIQSLINAAKAILTKSGAKEDIENPQYVLCIKLITSQFYEKRMPASSNVNKSFVLSLNSLITQLSR</sequence>
<accession>A0A1U9V7A7</accession>
<dbReference type="Proteomes" id="UP000855421">
    <property type="component" value="Unassembled WGS sequence"/>
</dbReference>
<organism evidence="2 3">
    <name type="scientific">Clostridium perfringens</name>
    <dbReference type="NCBI Taxonomy" id="1502"/>
    <lineage>
        <taxon>Bacteria</taxon>
        <taxon>Bacillati</taxon>
        <taxon>Bacillota</taxon>
        <taxon>Clostridia</taxon>
        <taxon>Eubacteriales</taxon>
        <taxon>Clostridiaceae</taxon>
        <taxon>Clostridium</taxon>
    </lineage>
</organism>
<dbReference type="EMBL" id="DACTBT010000080">
    <property type="protein sequence ID" value="HAT4299943.1"/>
    <property type="molecule type" value="Genomic_DNA"/>
</dbReference>